<sequence>MKYQDIMRQNPETFVFFSVGYWYFLQTTWNKNARKRWSFDTGAARLVAI</sequence>
<dbReference type="Proteomes" id="UP000030686">
    <property type="component" value="Unassembled WGS sequence"/>
</dbReference>
<accession>W6QEF6</accession>
<proteinExistence type="predicted"/>
<organism evidence="1 2">
    <name type="scientific">Penicillium roqueforti (strain FM164)</name>
    <dbReference type="NCBI Taxonomy" id="1365484"/>
    <lineage>
        <taxon>Eukaryota</taxon>
        <taxon>Fungi</taxon>
        <taxon>Dikarya</taxon>
        <taxon>Ascomycota</taxon>
        <taxon>Pezizomycotina</taxon>
        <taxon>Eurotiomycetes</taxon>
        <taxon>Eurotiomycetidae</taxon>
        <taxon>Eurotiales</taxon>
        <taxon>Aspergillaceae</taxon>
        <taxon>Penicillium</taxon>
    </lineage>
</organism>
<dbReference type="OrthoDB" id="4259138at2759"/>
<dbReference type="EMBL" id="HG792017">
    <property type="protein sequence ID" value="CDM35118.1"/>
    <property type="molecule type" value="Genomic_DNA"/>
</dbReference>
<keyword evidence="2" id="KW-1185">Reference proteome</keyword>
<gene>
    <name evidence="1" type="ORF">PROQFM164_S03g001845</name>
</gene>
<dbReference type="AlphaFoldDB" id="W6QEF6"/>
<dbReference type="OMA" id="YMKITET"/>
<evidence type="ECO:0000313" key="1">
    <source>
        <dbReference type="EMBL" id="CDM35118.1"/>
    </source>
</evidence>
<protein>
    <submittedName>
        <fullName evidence="1">Genomic scaffold, ProqFM164S03</fullName>
    </submittedName>
</protein>
<evidence type="ECO:0000313" key="2">
    <source>
        <dbReference type="Proteomes" id="UP000030686"/>
    </source>
</evidence>
<name>W6QEF6_PENRF</name>
<reference evidence="1" key="1">
    <citation type="journal article" date="2014" name="Nat. Commun.">
        <title>Multiple recent horizontal transfers of a large genomic region in cheese making fungi.</title>
        <authorList>
            <person name="Cheeseman K."/>
            <person name="Ropars J."/>
            <person name="Renault P."/>
            <person name="Dupont J."/>
            <person name="Gouzy J."/>
            <person name="Branca A."/>
            <person name="Abraham A.L."/>
            <person name="Ceppi M."/>
            <person name="Conseiller E."/>
            <person name="Debuchy R."/>
            <person name="Malagnac F."/>
            <person name="Goarin A."/>
            <person name="Silar P."/>
            <person name="Lacoste S."/>
            <person name="Sallet E."/>
            <person name="Bensimon A."/>
            <person name="Giraud T."/>
            <person name="Brygoo Y."/>
        </authorList>
    </citation>
    <scope>NUCLEOTIDE SEQUENCE [LARGE SCALE GENOMIC DNA]</scope>
    <source>
        <strain evidence="1">FM164</strain>
    </source>
</reference>